<name>A0A5C2SNJ6_9APHY</name>
<gene>
    <name evidence="3" type="ORF">L227DRAFT_650019</name>
</gene>
<sequence>MCDLTESSSESTPKDGLTPSSSFEAKVNSLLNSGMTTESLRKKAEEYLAILNDPAFEADNIPLWVERISCRGQEGLTITKVFHAMYTGATQVGFPAGSRYAYAATCTCGGLAQTEATLEERKTRLVKELVNLAETWIAYFLWPYLVRWSSMAALEVPTPSLSATPTYDDTGSELEEGPQTRPSWRDDVLKRSNFRCFMTGYVDLAMEGWEDSGATARELNAAHIVKFASTNFQAVKSSASEIHSITMTLDILKHYVGLDSQAIENLKDFLSSPRNALLLESGIHNMFDRFMWCLISTDVPGQYKVKLFVQPSTLFNVSLPDVVTFEDHSNSGIPLPSPLLLRWHAALAHVFHLSGAARLFDDLRDLPGGSGPAVPSKSGEDFMENVIKYDGTAISKHAELVGAVQAMVLSQDH</sequence>
<evidence type="ECO:0000313" key="4">
    <source>
        <dbReference type="Proteomes" id="UP000313359"/>
    </source>
</evidence>
<feature type="region of interest" description="Disordered" evidence="1">
    <location>
        <begin position="1"/>
        <end position="21"/>
    </location>
</feature>
<evidence type="ECO:0000313" key="3">
    <source>
        <dbReference type="EMBL" id="RPD64868.1"/>
    </source>
</evidence>
<accession>A0A5C2SNJ6</accession>
<evidence type="ECO:0000259" key="2">
    <source>
        <dbReference type="Pfam" id="PF13391"/>
    </source>
</evidence>
<dbReference type="Pfam" id="PF13391">
    <property type="entry name" value="HNH_2"/>
    <property type="match status" value="1"/>
</dbReference>
<dbReference type="AlphaFoldDB" id="A0A5C2SNJ6"/>
<reference evidence="3" key="1">
    <citation type="journal article" date="2018" name="Genome Biol. Evol.">
        <title>Genomics and development of Lentinus tigrinus, a white-rot wood-decaying mushroom with dimorphic fruiting bodies.</title>
        <authorList>
            <person name="Wu B."/>
            <person name="Xu Z."/>
            <person name="Knudson A."/>
            <person name="Carlson A."/>
            <person name="Chen N."/>
            <person name="Kovaka S."/>
            <person name="LaButti K."/>
            <person name="Lipzen A."/>
            <person name="Pennachio C."/>
            <person name="Riley R."/>
            <person name="Schakwitz W."/>
            <person name="Umezawa K."/>
            <person name="Ohm R.A."/>
            <person name="Grigoriev I.V."/>
            <person name="Nagy L.G."/>
            <person name="Gibbons J."/>
            <person name="Hibbett D."/>
        </authorList>
    </citation>
    <scope>NUCLEOTIDE SEQUENCE [LARGE SCALE GENOMIC DNA]</scope>
    <source>
        <strain evidence="3">ALCF2SS1-6</strain>
    </source>
</reference>
<organism evidence="3 4">
    <name type="scientific">Lentinus tigrinus ALCF2SS1-6</name>
    <dbReference type="NCBI Taxonomy" id="1328759"/>
    <lineage>
        <taxon>Eukaryota</taxon>
        <taxon>Fungi</taxon>
        <taxon>Dikarya</taxon>
        <taxon>Basidiomycota</taxon>
        <taxon>Agaricomycotina</taxon>
        <taxon>Agaricomycetes</taxon>
        <taxon>Polyporales</taxon>
        <taxon>Polyporaceae</taxon>
        <taxon>Lentinus</taxon>
    </lineage>
</organism>
<protein>
    <recommendedName>
        <fullName evidence="2">HNH nuclease domain-containing protein</fullName>
    </recommendedName>
</protein>
<dbReference type="InterPro" id="IPR003615">
    <property type="entry name" value="HNH_nuc"/>
</dbReference>
<dbReference type="EMBL" id="ML122253">
    <property type="protein sequence ID" value="RPD64868.1"/>
    <property type="molecule type" value="Genomic_DNA"/>
</dbReference>
<dbReference type="Proteomes" id="UP000313359">
    <property type="component" value="Unassembled WGS sequence"/>
</dbReference>
<dbReference type="STRING" id="1328759.A0A5C2SNJ6"/>
<dbReference type="OrthoDB" id="2757744at2759"/>
<feature type="domain" description="HNH nuclease" evidence="2">
    <location>
        <begin position="214"/>
        <end position="294"/>
    </location>
</feature>
<proteinExistence type="predicted"/>
<keyword evidence="4" id="KW-1185">Reference proteome</keyword>
<feature type="compositionally biased region" description="Polar residues" evidence="1">
    <location>
        <begin position="1"/>
        <end position="11"/>
    </location>
</feature>
<evidence type="ECO:0000256" key="1">
    <source>
        <dbReference type="SAM" id="MobiDB-lite"/>
    </source>
</evidence>